<dbReference type="Proteomes" id="UP000828251">
    <property type="component" value="Unassembled WGS sequence"/>
</dbReference>
<dbReference type="InterPro" id="IPR002156">
    <property type="entry name" value="RNaseH_domain"/>
</dbReference>
<keyword evidence="3" id="KW-1185">Reference proteome</keyword>
<reference evidence="2 3" key="1">
    <citation type="journal article" date="2021" name="Plant Biotechnol. J.">
        <title>Multi-omics assisted identification of the key and species-specific regulatory components of drought-tolerant mechanisms in Gossypium stocksii.</title>
        <authorList>
            <person name="Yu D."/>
            <person name="Ke L."/>
            <person name="Zhang D."/>
            <person name="Wu Y."/>
            <person name="Sun Y."/>
            <person name="Mei J."/>
            <person name="Sun J."/>
            <person name="Sun Y."/>
        </authorList>
    </citation>
    <scope>NUCLEOTIDE SEQUENCE [LARGE SCALE GENOMIC DNA]</scope>
    <source>
        <strain evidence="3">cv. E1</strain>
        <tissue evidence="2">Leaf</tissue>
    </source>
</reference>
<accession>A0A9D3W1L2</accession>
<feature type="domain" description="RNase H type-1" evidence="1">
    <location>
        <begin position="200"/>
        <end position="291"/>
    </location>
</feature>
<dbReference type="GO" id="GO:0004523">
    <property type="term" value="F:RNA-DNA hybrid ribonuclease activity"/>
    <property type="evidence" value="ECO:0007669"/>
    <property type="project" value="InterPro"/>
</dbReference>
<dbReference type="InterPro" id="IPR036397">
    <property type="entry name" value="RNaseH_sf"/>
</dbReference>
<evidence type="ECO:0000259" key="1">
    <source>
        <dbReference type="Pfam" id="PF13456"/>
    </source>
</evidence>
<dbReference type="GO" id="GO:0003676">
    <property type="term" value="F:nucleic acid binding"/>
    <property type="evidence" value="ECO:0007669"/>
    <property type="project" value="InterPro"/>
</dbReference>
<gene>
    <name evidence="2" type="ORF">J1N35_011089</name>
</gene>
<dbReference type="Pfam" id="PF13456">
    <property type="entry name" value="RVT_3"/>
    <property type="match status" value="1"/>
</dbReference>
<sequence>MEQSLSTKEYRGFWDLHFFNLTLLAKQGWRLIHNNSLCHKVFKARYFLNCSFMEASVGCNPSILWRSIWSSKAILHKGARRRIGNGLTTQIKDVRIPAQLNSLAQSPCTNFNEESQFQVGIANVCFNRLTSWDLIKLHGNSYAKRRLCFECTNTRGEFCLFKICPIARVAVSGFSNQICNGDVNNGGHWIEIATRELKEDDFDSAAALKLPIAANAATAEAIAAFKAIETTIDMRFSYVFFEGDASVTMKELISKEEDFSEIGQILDKAKSLLQQFAKFRINHTRREGNKADHEQYS</sequence>
<proteinExistence type="predicted"/>
<evidence type="ECO:0000313" key="2">
    <source>
        <dbReference type="EMBL" id="KAH1107321.1"/>
    </source>
</evidence>
<dbReference type="AlphaFoldDB" id="A0A9D3W1L2"/>
<evidence type="ECO:0000313" key="3">
    <source>
        <dbReference type="Proteomes" id="UP000828251"/>
    </source>
</evidence>
<dbReference type="OrthoDB" id="998887at2759"/>
<dbReference type="InterPro" id="IPR053151">
    <property type="entry name" value="RNase_H-like"/>
</dbReference>
<dbReference type="PANTHER" id="PTHR47723">
    <property type="entry name" value="OS05G0353850 PROTEIN"/>
    <property type="match status" value="1"/>
</dbReference>
<dbReference type="EMBL" id="JAIQCV010000004">
    <property type="protein sequence ID" value="KAH1107321.1"/>
    <property type="molecule type" value="Genomic_DNA"/>
</dbReference>
<name>A0A9D3W1L2_9ROSI</name>
<organism evidence="2 3">
    <name type="scientific">Gossypium stocksii</name>
    <dbReference type="NCBI Taxonomy" id="47602"/>
    <lineage>
        <taxon>Eukaryota</taxon>
        <taxon>Viridiplantae</taxon>
        <taxon>Streptophyta</taxon>
        <taxon>Embryophyta</taxon>
        <taxon>Tracheophyta</taxon>
        <taxon>Spermatophyta</taxon>
        <taxon>Magnoliopsida</taxon>
        <taxon>eudicotyledons</taxon>
        <taxon>Gunneridae</taxon>
        <taxon>Pentapetalae</taxon>
        <taxon>rosids</taxon>
        <taxon>malvids</taxon>
        <taxon>Malvales</taxon>
        <taxon>Malvaceae</taxon>
        <taxon>Malvoideae</taxon>
        <taxon>Gossypium</taxon>
    </lineage>
</organism>
<comment type="caution">
    <text evidence="2">The sequence shown here is derived from an EMBL/GenBank/DDBJ whole genome shotgun (WGS) entry which is preliminary data.</text>
</comment>
<dbReference type="Gene3D" id="3.30.420.10">
    <property type="entry name" value="Ribonuclease H-like superfamily/Ribonuclease H"/>
    <property type="match status" value="1"/>
</dbReference>
<dbReference type="PANTHER" id="PTHR47723:SF19">
    <property type="entry name" value="POLYNUCLEOTIDYL TRANSFERASE, RIBONUCLEASE H-LIKE SUPERFAMILY PROTEIN"/>
    <property type="match status" value="1"/>
</dbReference>
<protein>
    <recommendedName>
        <fullName evidence="1">RNase H type-1 domain-containing protein</fullName>
    </recommendedName>
</protein>